<dbReference type="HOGENOM" id="CLU_010194_44_6_1"/>
<sequence>MLAQSAPNSIISQAVFPPPTKFKPQRDMPDLYGKIALVTGGAGGIGFETSKALLLKNAKVYIAARSMSQATEAANKLKELIGKEPQILILDLSDFASIKKAAEEFLAKEETLEILFNNAGVMGPPLDQFTTQGYDLRTNTLGHYYFTMLLLPALQRSTSTHGKKARIVNTSSIGFNLAPDNGFEWATLKRGPERDAKVKEWENIKEKIQGNIVLSNILQRYHGDQIISFSLNPGGIKSGLNRHGSSTEKTLSKILLHPTSMGAVTQLWAGTMPQAEDVAGAYLIPWARIGDSGPLAKNEKLQDEFKAYVEEQISAFESTSGA</sequence>
<evidence type="ECO:0008006" key="6">
    <source>
        <dbReference type="Google" id="ProtNLM"/>
    </source>
</evidence>
<organism evidence="4 5">
    <name type="scientific">Sphaerobolus stellatus (strain SS14)</name>
    <dbReference type="NCBI Taxonomy" id="990650"/>
    <lineage>
        <taxon>Eukaryota</taxon>
        <taxon>Fungi</taxon>
        <taxon>Dikarya</taxon>
        <taxon>Basidiomycota</taxon>
        <taxon>Agaricomycotina</taxon>
        <taxon>Agaricomycetes</taxon>
        <taxon>Phallomycetidae</taxon>
        <taxon>Geastrales</taxon>
        <taxon>Sphaerobolaceae</taxon>
        <taxon>Sphaerobolus</taxon>
    </lineage>
</organism>
<keyword evidence="3" id="KW-0560">Oxidoreductase</keyword>
<dbReference type="AlphaFoldDB" id="A0A0C9U1I3"/>
<dbReference type="Pfam" id="PF00106">
    <property type="entry name" value="adh_short"/>
    <property type="match status" value="1"/>
</dbReference>
<keyword evidence="2" id="KW-0521">NADP</keyword>
<evidence type="ECO:0000313" key="5">
    <source>
        <dbReference type="Proteomes" id="UP000054279"/>
    </source>
</evidence>
<name>A0A0C9U1I3_SPHS4</name>
<evidence type="ECO:0000313" key="4">
    <source>
        <dbReference type="EMBL" id="KIJ36658.1"/>
    </source>
</evidence>
<dbReference type="PRINTS" id="PR00081">
    <property type="entry name" value="GDHRDH"/>
</dbReference>
<protein>
    <recommendedName>
        <fullName evidence="6">Protochlorophyllide reductase</fullName>
    </recommendedName>
</protein>
<dbReference type="OrthoDB" id="191139at2759"/>
<dbReference type="InterPro" id="IPR002347">
    <property type="entry name" value="SDR_fam"/>
</dbReference>
<dbReference type="EMBL" id="KN837176">
    <property type="protein sequence ID" value="KIJ36658.1"/>
    <property type="molecule type" value="Genomic_DNA"/>
</dbReference>
<dbReference type="InterPro" id="IPR036291">
    <property type="entry name" value="NAD(P)-bd_dom_sf"/>
</dbReference>
<evidence type="ECO:0000256" key="3">
    <source>
        <dbReference type="ARBA" id="ARBA00023002"/>
    </source>
</evidence>
<keyword evidence="5" id="KW-1185">Reference proteome</keyword>
<dbReference type="Proteomes" id="UP000054279">
    <property type="component" value="Unassembled WGS sequence"/>
</dbReference>
<evidence type="ECO:0000256" key="2">
    <source>
        <dbReference type="ARBA" id="ARBA00022857"/>
    </source>
</evidence>
<dbReference type="SUPFAM" id="SSF51735">
    <property type="entry name" value="NAD(P)-binding Rossmann-fold domains"/>
    <property type="match status" value="1"/>
</dbReference>
<dbReference type="GO" id="GO:0016491">
    <property type="term" value="F:oxidoreductase activity"/>
    <property type="evidence" value="ECO:0007669"/>
    <property type="project" value="UniProtKB-KW"/>
</dbReference>
<dbReference type="PANTHER" id="PTHR24320:SF282">
    <property type="entry name" value="WW DOMAIN-CONTAINING OXIDOREDUCTASE"/>
    <property type="match status" value="1"/>
</dbReference>
<reference evidence="4 5" key="1">
    <citation type="submission" date="2014-06" db="EMBL/GenBank/DDBJ databases">
        <title>Evolutionary Origins and Diversification of the Mycorrhizal Mutualists.</title>
        <authorList>
            <consortium name="DOE Joint Genome Institute"/>
            <consortium name="Mycorrhizal Genomics Consortium"/>
            <person name="Kohler A."/>
            <person name="Kuo A."/>
            <person name="Nagy L.G."/>
            <person name="Floudas D."/>
            <person name="Copeland A."/>
            <person name="Barry K.W."/>
            <person name="Cichocki N."/>
            <person name="Veneault-Fourrey C."/>
            <person name="LaButti K."/>
            <person name="Lindquist E.A."/>
            <person name="Lipzen A."/>
            <person name="Lundell T."/>
            <person name="Morin E."/>
            <person name="Murat C."/>
            <person name="Riley R."/>
            <person name="Ohm R."/>
            <person name="Sun H."/>
            <person name="Tunlid A."/>
            <person name="Henrissat B."/>
            <person name="Grigoriev I.V."/>
            <person name="Hibbett D.S."/>
            <person name="Martin F."/>
        </authorList>
    </citation>
    <scope>NUCLEOTIDE SEQUENCE [LARGE SCALE GENOMIC DNA]</scope>
    <source>
        <strain evidence="4 5">SS14</strain>
    </source>
</reference>
<dbReference type="PANTHER" id="PTHR24320">
    <property type="entry name" value="RETINOL DEHYDROGENASE"/>
    <property type="match status" value="1"/>
</dbReference>
<gene>
    <name evidence="4" type="ORF">M422DRAFT_232460</name>
</gene>
<comment type="similarity">
    <text evidence="1">Belongs to the short-chain dehydrogenases/reductases (SDR) family.</text>
</comment>
<proteinExistence type="inferred from homology"/>
<evidence type="ECO:0000256" key="1">
    <source>
        <dbReference type="ARBA" id="ARBA00006484"/>
    </source>
</evidence>
<accession>A0A0C9U1I3</accession>
<dbReference type="Gene3D" id="3.40.50.720">
    <property type="entry name" value="NAD(P)-binding Rossmann-like Domain"/>
    <property type="match status" value="1"/>
</dbReference>